<dbReference type="GO" id="GO:0005524">
    <property type="term" value="F:ATP binding"/>
    <property type="evidence" value="ECO:0007669"/>
    <property type="project" value="InterPro"/>
</dbReference>
<feature type="domain" description="Protein kinase" evidence="2">
    <location>
        <begin position="12"/>
        <end position="277"/>
    </location>
</feature>
<evidence type="ECO:0000313" key="4">
    <source>
        <dbReference type="Proteomes" id="UP000187209"/>
    </source>
</evidence>
<dbReference type="PANTHER" id="PTHR11909">
    <property type="entry name" value="CASEIN KINASE-RELATED"/>
    <property type="match status" value="1"/>
</dbReference>
<dbReference type="AlphaFoldDB" id="A0A1R2CA14"/>
<dbReference type="EMBL" id="MPUH01000224">
    <property type="protein sequence ID" value="OMJ85841.1"/>
    <property type="molecule type" value="Genomic_DNA"/>
</dbReference>
<dbReference type="GO" id="GO:0004672">
    <property type="term" value="F:protein kinase activity"/>
    <property type="evidence" value="ECO:0007669"/>
    <property type="project" value="InterPro"/>
</dbReference>
<dbReference type="InterPro" id="IPR050235">
    <property type="entry name" value="CK1_Ser-Thr_kinase"/>
</dbReference>
<evidence type="ECO:0000313" key="3">
    <source>
        <dbReference type="EMBL" id="OMJ85841.1"/>
    </source>
</evidence>
<evidence type="ECO:0000256" key="1">
    <source>
        <dbReference type="ARBA" id="ARBA00023860"/>
    </source>
</evidence>
<organism evidence="3 4">
    <name type="scientific">Stentor coeruleus</name>
    <dbReference type="NCBI Taxonomy" id="5963"/>
    <lineage>
        <taxon>Eukaryota</taxon>
        <taxon>Sar</taxon>
        <taxon>Alveolata</taxon>
        <taxon>Ciliophora</taxon>
        <taxon>Postciliodesmatophora</taxon>
        <taxon>Heterotrichea</taxon>
        <taxon>Heterotrichida</taxon>
        <taxon>Stentoridae</taxon>
        <taxon>Stentor</taxon>
    </lineage>
</organism>
<sequence>MSSAKIVIDKRFELVKELEHNEYEATYIAKGVDSDQEVVLKLEKKSKGSQGLTNEVSLLKNFDGHPGFQKLIAVGEDQGKIYYVTDILGHDLQKRFRIMDKHFSPVEVALIGQKTLHSISSLHLNGIIHKNINPKCFRLSKNSICLSDLSSCQKFMGSNSNHIKFKPKKSAIKNLKFCSMNAQSGVQLSRRDDLESWCYVLAYFLRGSLPWSKKATKNDEAKVFAMKCSTNSDELFHGFQSEYTQLYNLVRALKFEEEPDYSSMQSLLKRISGNINFSSCVLFAMNLGQNKGLPDKFKKRNSFYYTTSKEIPFRPATMYNSEIDEKPTKKAQKVIVTGNESHASWLQTGIECTEKTEEIVATELKKPKLVKSQDKRKSVAFVETKQVTEGKHHSKRKSIGDINPQKMEKLEASKVTEVKHHSKRKSMVDINTQKLEEFETKKVTEVKHHNKRKSMGDISPQRLEEYEIKEKKKEMSRKKLNGDGKRQKSVLLNEQPTLKENFHEEVKQIEKKDDHLGIKYDNQNRKGSCILF</sequence>
<dbReference type="Proteomes" id="UP000187209">
    <property type="component" value="Unassembled WGS sequence"/>
</dbReference>
<dbReference type="SMART" id="SM00220">
    <property type="entry name" value="S_TKc"/>
    <property type="match status" value="1"/>
</dbReference>
<evidence type="ECO:0000259" key="2">
    <source>
        <dbReference type="PROSITE" id="PS50011"/>
    </source>
</evidence>
<protein>
    <recommendedName>
        <fullName evidence="1">Casein kinase I</fullName>
    </recommendedName>
</protein>
<name>A0A1R2CA14_9CILI</name>
<reference evidence="3 4" key="1">
    <citation type="submission" date="2016-11" db="EMBL/GenBank/DDBJ databases">
        <title>The macronuclear genome of Stentor coeruleus: a giant cell with tiny introns.</title>
        <authorList>
            <person name="Slabodnick M."/>
            <person name="Ruby J.G."/>
            <person name="Reiff S.B."/>
            <person name="Swart E.C."/>
            <person name="Gosai S."/>
            <person name="Prabakaran S."/>
            <person name="Witkowska E."/>
            <person name="Larue G.E."/>
            <person name="Fisher S."/>
            <person name="Freeman R.M."/>
            <person name="Gunawardena J."/>
            <person name="Chu W."/>
            <person name="Stover N.A."/>
            <person name="Gregory B.D."/>
            <person name="Nowacki M."/>
            <person name="Derisi J."/>
            <person name="Roy S.W."/>
            <person name="Marshall W.F."/>
            <person name="Sood P."/>
        </authorList>
    </citation>
    <scope>NUCLEOTIDE SEQUENCE [LARGE SCALE GENOMIC DNA]</scope>
    <source>
        <strain evidence="3">WM001</strain>
    </source>
</reference>
<dbReference type="InterPro" id="IPR000719">
    <property type="entry name" value="Prot_kinase_dom"/>
</dbReference>
<dbReference type="InterPro" id="IPR011009">
    <property type="entry name" value="Kinase-like_dom_sf"/>
</dbReference>
<accession>A0A1R2CA14</accession>
<dbReference type="Gene3D" id="1.10.510.10">
    <property type="entry name" value="Transferase(Phosphotransferase) domain 1"/>
    <property type="match status" value="1"/>
</dbReference>
<gene>
    <name evidence="3" type="ORF">SteCoe_12754</name>
</gene>
<proteinExistence type="predicted"/>
<dbReference type="Pfam" id="PF00069">
    <property type="entry name" value="Pkinase"/>
    <property type="match status" value="1"/>
</dbReference>
<comment type="caution">
    <text evidence="3">The sequence shown here is derived from an EMBL/GenBank/DDBJ whole genome shotgun (WGS) entry which is preliminary data.</text>
</comment>
<dbReference type="SUPFAM" id="SSF56112">
    <property type="entry name" value="Protein kinase-like (PK-like)"/>
    <property type="match status" value="1"/>
</dbReference>
<keyword evidence="4" id="KW-1185">Reference proteome</keyword>
<dbReference type="PROSITE" id="PS50011">
    <property type="entry name" value="PROTEIN_KINASE_DOM"/>
    <property type="match status" value="1"/>
</dbReference>